<evidence type="ECO:0000313" key="1">
    <source>
        <dbReference type="EMBL" id="QFS42944.1"/>
    </source>
</evidence>
<protein>
    <submittedName>
        <fullName evidence="1">Uncharacterized protein</fullName>
    </submittedName>
</protein>
<dbReference type="KEGG" id="nsh:GXM_00417"/>
<dbReference type="EMBL" id="CP045226">
    <property type="protein sequence ID" value="QFS42944.1"/>
    <property type="molecule type" value="Genomic_DNA"/>
</dbReference>
<accession>A0A5P8VRN0</accession>
<dbReference type="AlphaFoldDB" id="A0A5P8VRN0"/>
<proteinExistence type="predicted"/>
<sequence>MGKDHWCQLNVKPLSRRDIQFSRLVYSLRYPTLTLPL</sequence>
<name>A0A5P8VRN0_9NOSO</name>
<organism evidence="1 2">
    <name type="scientific">Nostoc sphaeroides CCNUC1</name>
    <dbReference type="NCBI Taxonomy" id="2653204"/>
    <lineage>
        <taxon>Bacteria</taxon>
        <taxon>Bacillati</taxon>
        <taxon>Cyanobacteriota</taxon>
        <taxon>Cyanophyceae</taxon>
        <taxon>Nostocales</taxon>
        <taxon>Nostocaceae</taxon>
        <taxon>Nostoc</taxon>
    </lineage>
</organism>
<evidence type="ECO:0000313" key="2">
    <source>
        <dbReference type="Proteomes" id="UP000326678"/>
    </source>
</evidence>
<dbReference type="Proteomes" id="UP000326678">
    <property type="component" value="Chromosome Gxm1"/>
</dbReference>
<keyword evidence="2" id="KW-1185">Reference proteome</keyword>
<reference evidence="1 2" key="1">
    <citation type="submission" date="2019-10" db="EMBL/GenBank/DDBJ databases">
        <title>Genomic and transcriptomic insights into the perfect genentic adaptation of a filamentous nitrogen-fixing cyanobacterium to rice fields.</title>
        <authorList>
            <person name="Chen Z."/>
        </authorList>
    </citation>
    <scope>NUCLEOTIDE SEQUENCE [LARGE SCALE GENOMIC DNA]</scope>
    <source>
        <strain evidence="1">CCNUC1</strain>
    </source>
</reference>
<gene>
    <name evidence="1" type="ORF">GXM_00417</name>
</gene>